<dbReference type="Pfam" id="PF13584">
    <property type="entry name" value="BatD"/>
    <property type="match status" value="1"/>
</dbReference>
<protein>
    <recommendedName>
        <fullName evidence="5">Protein BatD</fullName>
    </recommendedName>
</protein>
<name>A0AAW8G820_9GAMM</name>
<dbReference type="PANTHER" id="PTHR40940:SF1">
    <property type="entry name" value="PROTEIN BATD"/>
    <property type="match status" value="1"/>
</dbReference>
<comment type="caution">
    <text evidence="3">The sequence shown here is derived from an EMBL/GenBank/DDBJ whole genome shotgun (WGS) entry which is preliminary data.</text>
</comment>
<dbReference type="Proteomes" id="UP001234354">
    <property type="component" value="Unassembled WGS sequence"/>
</dbReference>
<accession>A0AAW8G820</accession>
<feature type="transmembrane region" description="Helical" evidence="2">
    <location>
        <begin position="437"/>
        <end position="459"/>
    </location>
</feature>
<dbReference type="RefSeq" id="WP_306990941.1">
    <property type="nucleotide sequence ID" value="NZ_JAUTBB010000001.1"/>
</dbReference>
<keyword evidence="2" id="KW-0812">Transmembrane</keyword>
<evidence type="ECO:0000313" key="3">
    <source>
        <dbReference type="EMBL" id="MDQ1118318.1"/>
    </source>
</evidence>
<feature type="region of interest" description="Disordered" evidence="1">
    <location>
        <begin position="564"/>
        <end position="585"/>
    </location>
</feature>
<organism evidence="3 4">
    <name type="scientific">Pseudoxanthomonas winnipegensis</name>
    <dbReference type="NCBI Taxonomy" id="2480810"/>
    <lineage>
        <taxon>Bacteria</taxon>
        <taxon>Pseudomonadati</taxon>
        <taxon>Pseudomonadota</taxon>
        <taxon>Gammaproteobacteria</taxon>
        <taxon>Lysobacterales</taxon>
        <taxon>Lysobacteraceae</taxon>
        <taxon>Pseudoxanthomonas</taxon>
    </lineage>
</organism>
<evidence type="ECO:0000256" key="2">
    <source>
        <dbReference type="SAM" id="Phobius"/>
    </source>
</evidence>
<dbReference type="PANTHER" id="PTHR40940">
    <property type="entry name" value="PROTEIN BATD-RELATED"/>
    <property type="match status" value="1"/>
</dbReference>
<keyword evidence="2" id="KW-0472">Membrane</keyword>
<dbReference type="EMBL" id="JAUTBB010000001">
    <property type="protein sequence ID" value="MDQ1118318.1"/>
    <property type="molecule type" value="Genomic_DNA"/>
</dbReference>
<evidence type="ECO:0000256" key="1">
    <source>
        <dbReference type="SAM" id="MobiDB-lite"/>
    </source>
</evidence>
<proteinExistence type="predicted"/>
<reference evidence="3" key="1">
    <citation type="submission" date="2023-07" db="EMBL/GenBank/DDBJ databases">
        <title>Functional and genomic diversity of the sorghum phyllosphere microbiome.</title>
        <authorList>
            <person name="Shade A."/>
        </authorList>
    </citation>
    <scope>NUCLEOTIDE SEQUENCE</scope>
    <source>
        <strain evidence="3">SORGH_AS_0908</strain>
    </source>
</reference>
<dbReference type="AlphaFoldDB" id="A0AAW8G820"/>
<gene>
    <name evidence="3" type="ORF">QE383_000626</name>
</gene>
<keyword evidence="2" id="KW-1133">Transmembrane helix</keyword>
<evidence type="ECO:0000313" key="4">
    <source>
        <dbReference type="Proteomes" id="UP001234354"/>
    </source>
</evidence>
<evidence type="ECO:0008006" key="5">
    <source>
        <dbReference type="Google" id="ProtNLM"/>
    </source>
</evidence>
<dbReference type="InterPro" id="IPR025738">
    <property type="entry name" value="BatD"/>
</dbReference>
<sequence>MMQPAASTSPQRRRAPSRFVATAWLALVLLAWTLPALAQTRAWLDRSRTAMGQPVVLSIESDQDIGQPDLSPLQRDFSVVDTSSSRQMQMVNGRISRSVVLAITLQPRRTGELTVPALEVNGQRTPALGLRVTDAPVAQPGSSNAYVETQVDDPTPYVQQTVGVTLRLFYAVPLVSGQLDLDAPQGTSLQRVGEDVQSTREVNGRRYNVVERHFLLVPDRSGDLQLPAARFIGRAAGGGGFFDSMLGMGQRSELSAFGQALTLHVQPQPANAPQPWLPLADLRLRYASAPRELKAGQASSFVVEAVARGATRAQLPDLPTPNVDGAQVFAEPAQYEDSFDGATPVVKITRRYSIVPNGAGRLTLPGIKLDWWDVKADAARTAALPDMQLEVAAGSGSFANATLPAPAPAAEVPAPQAPSDGALPATAVGAGSVAGRLWPWIALAAAFGLLWLGTLVWFLRRPRRAPASATARAAGAATAAPAPRARHGLPDLRRALDTGTLDEVGEILIGMAAPPARDLDAVSAQLADPSQRQAIDALRRARWADGDGAQARALLRQAFASGPTWRVPAGPSAQGEALAPLYPRR</sequence>